<evidence type="ECO:0008006" key="3">
    <source>
        <dbReference type="Google" id="ProtNLM"/>
    </source>
</evidence>
<dbReference type="KEGG" id="ftj:FTUN_3448"/>
<sequence length="465" mass="50999">MAVDPKTAWQPYTPRTDAPWDRKAVGHLYRRAGFGATAAELDAGVKDGPAKALDRVLTGASETDDFTRTSDFMASARSMPTGAPQQRLSAWWIDRMLKTRHPLREKMTLFWHNHFATSNAKVLNARFMLGQYRLIQTHALGCFADLLTAMGTDPAMLVWLDTNTSTKAAPNENYAREVMELFSLGVGNYTETDIREAAKAFTGYEIRDGKGALNPRQHDAGEKTVFGKKGAFTGEDVAKLCLDHPACPRFIVRKLYRFLVSDTDTPPAELIDPLAEEYRASGFNTGTLVSTILRSNVFFSPTAYRAKIKSPVEFVVGTVRTLEGGTGALPLADALDSLGQVLFAPPSVKGWDGGPAWLNAQTLLGRNNIALALTSTEDGRFGARCDPAELLAKHGIKGDAETVDFLLGLFLQGDAPPATRNKLLDYLRSTKDVKYPAYWTGDDLAAHRTRAVTHLALTLPEYQLN</sequence>
<protein>
    <recommendedName>
        <fullName evidence="3">DUF1800 domain-containing protein</fullName>
    </recommendedName>
</protein>
<accession>A0A6M5YR02</accession>
<dbReference type="InterPro" id="IPR014917">
    <property type="entry name" value="DUF1800"/>
</dbReference>
<dbReference type="AlphaFoldDB" id="A0A6M5YR02"/>
<name>A0A6M5YR02_9BACT</name>
<dbReference type="EMBL" id="CP053452">
    <property type="protein sequence ID" value="QJW95894.1"/>
    <property type="molecule type" value="Genomic_DNA"/>
</dbReference>
<evidence type="ECO:0000313" key="1">
    <source>
        <dbReference type="EMBL" id="QJW95894.1"/>
    </source>
</evidence>
<gene>
    <name evidence="1" type="ORF">FTUN_3448</name>
</gene>
<dbReference type="Proteomes" id="UP000503447">
    <property type="component" value="Chromosome"/>
</dbReference>
<keyword evidence="2" id="KW-1185">Reference proteome</keyword>
<proteinExistence type="predicted"/>
<evidence type="ECO:0000313" key="2">
    <source>
        <dbReference type="Proteomes" id="UP000503447"/>
    </source>
</evidence>
<dbReference type="Pfam" id="PF08811">
    <property type="entry name" value="DUF1800"/>
    <property type="match status" value="1"/>
</dbReference>
<reference evidence="2" key="1">
    <citation type="submission" date="2020-05" db="EMBL/GenBank/DDBJ databases">
        <title>Frigoriglobus tundricola gen. nov., sp. nov., a psychrotolerant cellulolytic planctomycete of the family Gemmataceae with two divergent copies of 16S rRNA gene.</title>
        <authorList>
            <person name="Kulichevskaya I.S."/>
            <person name="Ivanova A.A."/>
            <person name="Naumoff D.G."/>
            <person name="Beletsky A.V."/>
            <person name="Rijpstra W.I.C."/>
            <person name="Sinninghe Damste J.S."/>
            <person name="Mardanov A.V."/>
            <person name="Ravin N.V."/>
            <person name="Dedysh S.N."/>
        </authorList>
    </citation>
    <scope>NUCLEOTIDE SEQUENCE [LARGE SCALE GENOMIC DNA]</scope>
    <source>
        <strain evidence="2">PL17</strain>
    </source>
</reference>
<dbReference type="RefSeq" id="WP_171471574.1">
    <property type="nucleotide sequence ID" value="NZ_CP053452.2"/>
</dbReference>
<organism evidence="1 2">
    <name type="scientific">Frigoriglobus tundricola</name>
    <dbReference type="NCBI Taxonomy" id="2774151"/>
    <lineage>
        <taxon>Bacteria</taxon>
        <taxon>Pseudomonadati</taxon>
        <taxon>Planctomycetota</taxon>
        <taxon>Planctomycetia</taxon>
        <taxon>Gemmatales</taxon>
        <taxon>Gemmataceae</taxon>
        <taxon>Frigoriglobus</taxon>
    </lineage>
</organism>